<name>A0A1H0T8F4_PSERE</name>
<sequence length="102" mass="11126">MSQTLTTFDMASLLDSDEAISEYLSQVLADGEDEEFLRAVGYVVKARGMTQVAKDSGMGRESLYKAFAPGAKPRFHTVLKVIHALGIDLYAQPGHVINHSNP</sequence>
<dbReference type="EMBL" id="MSTQ01000014">
    <property type="protein sequence ID" value="OLU00668.1"/>
    <property type="molecule type" value="Genomic_DNA"/>
</dbReference>
<dbReference type="InterPro" id="IPR014057">
    <property type="entry name" value="HI1420"/>
</dbReference>
<dbReference type="EMBL" id="LT629709">
    <property type="protein sequence ID" value="SDP49868.1"/>
    <property type="molecule type" value="Genomic_DNA"/>
</dbReference>
<evidence type="ECO:0000313" key="2">
    <source>
        <dbReference type="EMBL" id="OLU00668.1"/>
    </source>
</evidence>
<reference evidence="4" key="3">
    <citation type="submission" date="2017-01" db="EMBL/GenBank/DDBJ databases">
        <authorList>
            <person name="Poblete-Castro I."/>
        </authorList>
    </citation>
    <scope>NUCLEOTIDE SEQUENCE [LARGE SCALE GENOMIC DNA]</scope>
    <source>
        <strain evidence="4">DSM 18361 / CCUG 53116 / MT1</strain>
    </source>
</reference>
<dbReference type="Proteomes" id="UP000460142">
    <property type="component" value="Unassembled WGS sequence"/>
</dbReference>
<organism evidence="3 5">
    <name type="scientific">Pseudomonas reinekei</name>
    <dbReference type="NCBI Taxonomy" id="395598"/>
    <lineage>
        <taxon>Bacteria</taxon>
        <taxon>Pseudomonadati</taxon>
        <taxon>Pseudomonadota</taxon>
        <taxon>Gammaproteobacteria</taxon>
        <taxon>Pseudomonadales</taxon>
        <taxon>Pseudomonadaceae</taxon>
        <taxon>Pseudomonas</taxon>
    </lineage>
</organism>
<dbReference type="Proteomes" id="UP000186756">
    <property type="component" value="Unassembled WGS sequence"/>
</dbReference>
<reference evidence="3 5" key="1">
    <citation type="submission" date="2016-10" db="EMBL/GenBank/DDBJ databases">
        <authorList>
            <person name="de Groot N.N."/>
        </authorList>
    </citation>
    <scope>NUCLEOTIDE SEQUENCE [LARGE SCALE GENOMIC DNA]</scope>
    <source>
        <strain evidence="3 5">BS3776</strain>
    </source>
</reference>
<dbReference type="InterPro" id="IPR010982">
    <property type="entry name" value="Lambda_DNA-bd_dom_sf"/>
</dbReference>
<dbReference type="PANTHER" id="PTHR40275:SF1">
    <property type="entry name" value="SSL7038 PROTEIN"/>
    <property type="match status" value="1"/>
</dbReference>
<gene>
    <name evidence="2" type="ORF">BVK86_20940</name>
    <name evidence="1" type="ORF">F7R15_19980</name>
    <name evidence="3" type="ORF">SAMN04490202_4524</name>
</gene>
<dbReference type="NCBIfam" id="TIGR02684">
    <property type="entry name" value="dnstrm_HI1420"/>
    <property type="match status" value="1"/>
</dbReference>
<evidence type="ECO:0000313" key="5">
    <source>
        <dbReference type="Proteomes" id="UP000198549"/>
    </source>
</evidence>
<dbReference type="EMBL" id="VZPS01000014">
    <property type="protein sequence ID" value="KAB0483637.1"/>
    <property type="molecule type" value="Genomic_DNA"/>
</dbReference>
<evidence type="ECO:0000313" key="6">
    <source>
        <dbReference type="Proteomes" id="UP000460142"/>
    </source>
</evidence>
<dbReference type="GO" id="GO:0003677">
    <property type="term" value="F:DNA binding"/>
    <property type="evidence" value="ECO:0007669"/>
    <property type="project" value="InterPro"/>
</dbReference>
<dbReference type="Proteomes" id="UP000198549">
    <property type="component" value="Chromosome I"/>
</dbReference>
<dbReference type="SUPFAM" id="SSF47413">
    <property type="entry name" value="lambda repressor-like DNA-binding domains"/>
    <property type="match status" value="1"/>
</dbReference>
<dbReference type="RefSeq" id="WP_075948228.1">
    <property type="nucleotide sequence ID" value="NZ_LT629709.1"/>
</dbReference>
<protein>
    <submittedName>
        <fullName evidence="3">Probable addiction module antidote protein</fullName>
    </submittedName>
    <submittedName>
        <fullName evidence="1">Putative addiction module antidote protein</fullName>
    </submittedName>
</protein>
<evidence type="ECO:0000313" key="3">
    <source>
        <dbReference type="EMBL" id="SDP49868.1"/>
    </source>
</evidence>
<reference evidence="1 6" key="4">
    <citation type="submission" date="2019-09" db="EMBL/GenBank/DDBJ databases">
        <title>Draft genome sequences of 48 bacterial type strains from the CCUG.</title>
        <authorList>
            <person name="Tunovic T."/>
            <person name="Pineiro-Iglesias B."/>
            <person name="Unosson C."/>
            <person name="Inganas E."/>
            <person name="Ohlen M."/>
            <person name="Cardew S."/>
            <person name="Jensie-Markopoulos S."/>
            <person name="Salva-Serra F."/>
            <person name="Jaen-Luchoro D."/>
            <person name="Karlsson R."/>
            <person name="Svensson-Stadler L."/>
            <person name="Chun J."/>
            <person name="Moore E."/>
        </authorList>
    </citation>
    <scope>NUCLEOTIDE SEQUENCE [LARGE SCALE GENOMIC DNA]</scope>
    <source>
        <strain evidence="1 6">CCUG 53116</strain>
    </source>
</reference>
<dbReference type="AlphaFoldDB" id="A0A1H0T8F4"/>
<accession>A0A1H0T8F4</accession>
<evidence type="ECO:0000313" key="4">
    <source>
        <dbReference type="Proteomes" id="UP000186756"/>
    </source>
</evidence>
<evidence type="ECO:0000313" key="1">
    <source>
        <dbReference type="EMBL" id="KAB0483637.1"/>
    </source>
</evidence>
<keyword evidence="4" id="KW-1185">Reference proteome</keyword>
<reference evidence="2" key="2">
    <citation type="submission" date="2017-01" db="EMBL/GenBank/DDBJ databases">
        <authorList>
            <person name="Mah S.A."/>
            <person name="Swanson W.J."/>
            <person name="Moy G.W."/>
            <person name="Vacquier V.D."/>
        </authorList>
    </citation>
    <scope>NUCLEOTIDE SEQUENCE [LARGE SCALE GENOMIC DNA]</scope>
    <source>
        <strain evidence="2">MT1</strain>
    </source>
</reference>
<dbReference type="OrthoDB" id="9798416at2"/>
<proteinExistence type="predicted"/>
<dbReference type="PANTHER" id="PTHR40275">
    <property type="entry name" value="SSL7038 PROTEIN"/>
    <property type="match status" value="1"/>
</dbReference>
<dbReference type="Pfam" id="PF21716">
    <property type="entry name" value="dnstrm_HI1420"/>
    <property type="match status" value="1"/>
</dbReference>